<evidence type="ECO:0000313" key="4">
    <source>
        <dbReference type="EMBL" id="OQS08032.1"/>
    </source>
</evidence>
<dbReference type="PANTHER" id="PTHR44229:SF4">
    <property type="entry name" value="15-HYDROXYPROSTAGLANDIN DEHYDROGENASE [NAD(+)]"/>
    <property type="match status" value="1"/>
</dbReference>
<dbReference type="InterPro" id="IPR036291">
    <property type="entry name" value="NAD(P)-bd_dom_sf"/>
</dbReference>
<gene>
    <name evidence="4" type="ORF">THRCLA_03493</name>
</gene>
<keyword evidence="5" id="KW-1185">Reference proteome</keyword>
<keyword evidence="3" id="KW-1133">Transmembrane helix</keyword>
<dbReference type="Pfam" id="PF00106">
    <property type="entry name" value="adh_short"/>
    <property type="match status" value="1"/>
</dbReference>
<evidence type="ECO:0000256" key="2">
    <source>
        <dbReference type="ARBA" id="ARBA00023002"/>
    </source>
</evidence>
<dbReference type="GO" id="GO:0016616">
    <property type="term" value="F:oxidoreductase activity, acting on the CH-OH group of donors, NAD or NADP as acceptor"/>
    <property type="evidence" value="ECO:0007669"/>
    <property type="project" value="TreeGrafter"/>
</dbReference>
<dbReference type="Gene3D" id="3.40.50.720">
    <property type="entry name" value="NAD(P)-binding Rossmann-like Domain"/>
    <property type="match status" value="1"/>
</dbReference>
<feature type="transmembrane region" description="Helical" evidence="3">
    <location>
        <begin position="685"/>
        <end position="705"/>
    </location>
</feature>
<dbReference type="InterPro" id="IPR002347">
    <property type="entry name" value="SDR_fam"/>
</dbReference>
<comment type="similarity">
    <text evidence="1">Belongs to the short-chain dehydrogenases/reductases (SDR) family.</text>
</comment>
<dbReference type="GO" id="GO:0005737">
    <property type="term" value="C:cytoplasm"/>
    <property type="evidence" value="ECO:0007669"/>
    <property type="project" value="TreeGrafter"/>
</dbReference>
<evidence type="ECO:0000256" key="1">
    <source>
        <dbReference type="ARBA" id="ARBA00006484"/>
    </source>
</evidence>
<evidence type="ECO:0000256" key="3">
    <source>
        <dbReference type="SAM" id="Phobius"/>
    </source>
</evidence>
<organism evidence="4 5">
    <name type="scientific">Thraustotheca clavata</name>
    <dbReference type="NCBI Taxonomy" id="74557"/>
    <lineage>
        <taxon>Eukaryota</taxon>
        <taxon>Sar</taxon>
        <taxon>Stramenopiles</taxon>
        <taxon>Oomycota</taxon>
        <taxon>Saprolegniomycetes</taxon>
        <taxon>Saprolegniales</taxon>
        <taxon>Achlyaceae</taxon>
        <taxon>Thraustotheca</taxon>
    </lineage>
</organism>
<protein>
    <submittedName>
        <fullName evidence="4">Uncharacterized protein</fullName>
    </submittedName>
</protein>
<evidence type="ECO:0000313" key="5">
    <source>
        <dbReference type="Proteomes" id="UP000243217"/>
    </source>
</evidence>
<proteinExistence type="inferred from homology"/>
<dbReference type="SUPFAM" id="SSF51735">
    <property type="entry name" value="NAD(P)-binding Rossmann-fold domains"/>
    <property type="match status" value="1"/>
</dbReference>
<dbReference type="EMBL" id="JNBS01000001">
    <property type="protein sequence ID" value="OQS08032.1"/>
    <property type="molecule type" value="Genomic_DNA"/>
</dbReference>
<dbReference type="STRING" id="74557.A0A1W0ACL8"/>
<keyword evidence="2" id="KW-0560">Oxidoreductase</keyword>
<dbReference type="PRINTS" id="PR00080">
    <property type="entry name" value="SDRFAMILY"/>
</dbReference>
<dbReference type="AlphaFoldDB" id="A0A1W0ACL8"/>
<reference evidence="4 5" key="1">
    <citation type="journal article" date="2014" name="Genome Biol. Evol.">
        <title>The secreted proteins of Achlya hypogyna and Thraustotheca clavata identify the ancestral oomycete secretome and reveal gene acquisitions by horizontal gene transfer.</title>
        <authorList>
            <person name="Misner I."/>
            <person name="Blouin N."/>
            <person name="Leonard G."/>
            <person name="Richards T.A."/>
            <person name="Lane C.E."/>
        </authorList>
    </citation>
    <scope>NUCLEOTIDE SEQUENCE [LARGE SCALE GENOMIC DNA]</scope>
    <source>
        <strain evidence="4 5">ATCC 34112</strain>
    </source>
</reference>
<name>A0A1W0ACL8_9STRA</name>
<dbReference type="PRINTS" id="PR00081">
    <property type="entry name" value="GDHRDH"/>
</dbReference>
<keyword evidence="3" id="KW-0812">Transmembrane</keyword>
<dbReference type="Proteomes" id="UP000243217">
    <property type="component" value="Unassembled WGS sequence"/>
</dbReference>
<keyword evidence="3" id="KW-0472">Membrane</keyword>
<feature type="transmembrane region" description="Helical" evidence="3">
    <location>
        <begin position="647"/>
        <end position="664"/>
    </location>
</feature>
<dbReference type="OrthoDB" id="37659at2759"/>
<dbReference type="PANTHER" id="PTHR44229">
    <property type="entry name" value="15-HYDROXYPROSTAGLANDIN DEHYDROGENASE [NAD(+)]"/>
    <property type="match status" value="1"/>
</dbReference>
<feature type="transmembrane region" description="Helical" evidence="3">
    <location>
        <begin position="736"/>
        <end position="758"/>
    </location>
</feature>
<dbReference type="InterPro" id="IPR020904">
    <property type="entry name" value="Sc_DH/Rdtase_CS"/>
</dbReference>
<accession>A0A1W0ACL8</accession>
<dbReference type="PROSITE" id="PS00061">
    <property type="entry name" value="ADH_SHORT"/>
    <property type="match status" value="1"/>
</dbReference>
<sequence>MNHVVAIVTGGAQGLGLAFATAILAQGGRVLITDINGQACAASCEQLNKQFGNRAASAQQDVCDDGSFDKVFDAAERAFGSVNVLVNNAGIALPPNTFYDNAYSADWRKLMEINVVAVMRGTQVALRRLSKATAVQPIVVNISSVSAIWPVVELPEYSTSKAAVVAFSTAVGKQVKNTKIRVVSICPSFADTAMGRAAEASDSKLVGNFGELMTPAFVARGVVQLISDTDNSGQVMMVTNRGIKYRGASKPKAKLETNQIDMVHIAVVPEGPSLMMFGLNVTKGYASKKTLITTSIVSIIGFIVTVLIGIDTVANNWVVNNYLGNGMCFVTPVATVQNLQTEYSFAQNHGVKELSKVGKWMLNSTISSLVTKSNAIYILYGGSYRLTNEMDLCSIFKATYLINLNTTRTLQLGVTQNLVTFYKETALSHLFTNDAAENLGDGTMTSAQLNNLGYAPGRNIVDLRMTNGIKLIHSSIEQKFTVSYYRIFSKALCTGCDPIAELGFGTCNMTLVYDDKDQKVTVIKSDNIPNSIYKLGLICERSTFSSVSHYIKLLAIVFAVGGYLASRLDPTKQVLIIQRIIRTVLPKYFPHPSHALSFSMFCYNSDIYVFLFSAGVAFDMENCLLYLRHVNQYNSLQPNYSYTLQIYALSIRMLWFNCAGLKIFKIVWSIISSADHCGESRIMGFLNLSCVTSLYLSAIALFYVAPFIEYNNSINQELDNNVESLDPIHIDIFDSYYIRVTPAIIVGLLINLFVVTALDHLWAHKHWSELKQNSLPRQAILNSSSILCDYLCDVEGKNENTSVIECKARRLSTLQWYFMCHLTCFGLPEKELRAKKAKNQTLNKEEGSMYMVVQDGDRNIHLIDAQFADVTAMEYNIKILKDTSITIN</sequence>
<comment type="caution">
    <text evidence="4">The sequence shown here is derived from an EMBL/GenBank/DDBJ whole genome shotgun (WGS) entry which is preliminary data.</text>
</comment>